<evidence type="ECO:0008006" key="3">
    <source>
        <dbReference type="Google" id="ProtNLM"/>
    </source>
</evidence>
<gene>
    <name evidence="1" type="ORF">E7Z79_09325</name>
</gene>
<accession>A0A8T3V8K6</accession>
<organism evidence="1 2">
    <name type="scientific">Methanobrevibacter thaueri</name>
    <dbReference type="NCBI Taxonomy" id="190975"/>
    <lineage>
        <taxon>Archaea</taxon>
        <taxon>Methanobacteriati</taxon>
        <taxon>Methanobacteriota</taxon>
        <taxon>Methanomada group</taxon>
        <taxon>Methanobacteria</taxon>
        <taxon>Methanobacteriales</taxon>
        <taxon>Methanobacteriaceae</taxon>
        <taxon>Methanobrevibacter</taxon>
    </lineage>
</organism>
<evidence type="ECO:0000313" key="1">
    <source>
        <dbReference type="EMBL" id="MBE6502621.1"/>
    </source>
</evidence>
<dbReference type="Proteomes" id="UP000783037">
    <property type="component" value="Unassembled WGS sequence"/>
</dbReference>
<reference evidence="1" key="1">
    <citation type="submission" date="2019-04" db="EMBL/GenBank/DDBJ databases">
        <title>Evolution of Biomass-Degrading Anaerobic Consortia Revealed by Metagenomics.</title>
        <authorList>
            <person name="Peng X."/>
        </authorList>
    </citation>
    <scope>NUCLEOTIDE SEQUENCE</scope>
    <source>
        <strain evidence="1">SIG18</strain>
    </source>
</reference>
<dbReference type="EMBL" id="SUTK01000087">
    <property type="protein sequence ID" value="MBE6502621.1"/>
    <property type="molecule type" value="Genomic_DNA"/>
</dbReference>
<feature type="non-terminal residue" evidence="1">
    <location>
        <position position="134"/>
    </location>
</feature>
<dbReference type="AlphaFoldDB" id="A0A8T3V8K6"/>
<evidence type="ECO:0000313" key="2">
    <source>
        <dbReference type="Proteomes" id="UP000783037"/>
    </source>
</evidence>
<sequence>MPEVLSCKCRINPNWDLKIAFWDAFGASRFVSNNVRQKVRQARIHNKIIDKNCPESKDEKIRINRSFYNDCLRELKHEHPFLYEIDSTALQESTQRLQRAYKCYDKRLSGEPRIKTLKNPVQSFTLKNVNNSIR</sequence>
<dbReference type="RefSeq" id="WP_303739689.1">
    <property type="nucleotide sequence ID" value="NZ_SUTK01000087.1"/>
</dbReference>
<proteinExistence type="predicted"/>
<comment type="caution">
    <text evidence="1">The sequence shown here is derived from an EMBL/GenBank/DDBJ whole genome shotgun (WGS) entry which is preliminary data.</text>
</comment>
<name>A0A8T3V8K6_9EURY</name>
<protein>
    <recommendedName>
        <fullName evidence="3">Transposase putative helix-turn-helix domain-containing protein</fullName>
    </recommendedName>
</protein>